<evidence type="ECO:0000313" key="3">
    <source>
        <dbReference type="Proteomes" id="UP001280581"/>
    </source>
</evidence>
<dbReference type="Proteomes" id="UP001280581">
    <property type="component" value="Unassembled WGS sequence"/>
</dbReference>
<dbReference type="EMBL" id="WVTA01000007">
    <property type="protein sequence ID" value="KAK3208668.1"/>
    <property type="molecule type" value="Genomic_DNA"/>
</dbReference>
<evidence type="ECO:0000313" key="2">
    <source>
        <dbReference type="EMBL" id="KAK3208668.1"/>
    </source>
</evidence>
<proteinExistence type="predicted"/>
<sequence>MGLAAASVFVLKVVAAWIALQWVLQVVGERVPRVRPVVAAMKVVDDFALVAGTTLCALLVLLPSFVFVVLEVFRYVQVRSRARPAKTLADYMERIVDIVNELEVMGDRMRASALTLLNSPEEESTKREEVLEETACVPEPAVATSILPQICGNVLLAVCRHSESLERLYAALQPPSVDELIYCDCDDMEYRAEKVIALIGILRECMERQTEVAKTANDLFPLLPAGPVDVDLGDLGDLAAKQLPIPIDSPMIPVTHGCTEDEIEDSGFMDEHEIADSF</sequence>
<dbReference type="AlphaFoldDB" id="A0AAN6RFV4"/>
<feature type="transmembrane region" description="Helical" evidence="1">
    <location>
        <begin position="47"/>
        <end position="73"/>
    </location>
</feature>
<keyword evidence="1" id="KW-1133">Transmembrane helix</keyword>
<keyword evidence="1" id="KW-0472">Membrane</keyword>
<organism evidence="2 3">
    <name type="scientific">Pseudopithomyces chartarum</name>
    <dbReference type="NCBI Taxonomy" id="1892770"/>
    <lineage>
        <taxon>Eukaryota</taxon>
        <taxon>Fungi</taxon>
        <taxon>Dikarya</taxon>
        <taxon>Ascomycota</taxon>
        <taxon>Pezizomycotina</taxon>
        <taxon>Dothideomycetes</taxon>
        <taxon>Pleosporomycetidae</taxon>
        <taxon>Pleosporales</taxon>
        <taxon>Massarineae</taxon>
        <taxon>Didymosphaeriaceae</taxon>
        <taxon>Pseudopithomyces</taxon>
    </lineage>
</organism>
<gene>
    <name evidence="2" type="ORF">GRF29_77g1503312</name>
</gene>
<keyword evidence="3" id="KW-1185">Reference proteome</keyword>
<name>A0AAN6RFV4_9PLEO</name>
<keyword evidence="1" id="KW-0812">Transmembrane</keyword>
<reference evidence="2 3" key="1">
    <citation type="submission" date="2021-02" db="EMBL/GenBank/DDBJ databases">
        <title>Genome assembly of Pseudopithomyces chartarum.</title>
        <authorList>
            <person name="Jauregui R."/>
            <person name="Singh J."/>
            <person name="Voisey C."/>
        </authorList>
    </citation>
    <scope>NUCLEOTIDE SEQUENCE [LARGE SCALE GENOMIC DNA]</scope>
    <source>
        <strain evidence="2 3">AGR01</strain>
    </source>
</reference>
<evidence type="ECO:0000256" key="1">
    <source>
        <dbReference type="SAM" id="Phobius"/>
    </source>
</evidence>
<protein>
    <submittedName>
        <fullName evidence="2">Uncharacterized protein</fullName>
    </submittedName>
</protein>
<comment type="caution">
    <text evidence="2">The sequence shown here is derived from an EMBL/GenBank/DDBJ whole genome shotgun (WGS) entry which is preliminary data.</text>
</comment>
<accession>A0AAN6RFV4</accession>